<dbReference type="Proteomes" id="UP000037891">
    <property type="component" value="Unassembled WGS sequence"/>
</dbReference>
<dbReference type="PANTHER" id="PTHR30537:SF72">
    <property type="entry name" value="LYSR FAMILY TRANSCRIPTIONAL REGULATOR"/>
    <property type="match status" value="1"/>
</dbReference>
<evidence type="ECO:0000256" key="3">
    <source>
        <dbReference type="ARBA" id="ARBA00023125"/>
    </source>
</evidence>
<dbReference type="PATRIC" id="fig|81035.3.peg.883"/>
<proteinExistence type="inferred from homology"/>
<dbReference type="SUPFAM" id="SSF46785">
    <property type="entry name" value="Winged helix' DNA-binding domain"/>
    <property type="match status" value="1"/>
</dbReference>
<accession>A0A0N0GGN6</accession>
<dbReference type="PANTHER" id="PTHR30537">
    <property type="entry name" value="HTH-TYPE TRANSCRIPTIONAL REGULATOR"/>
    <property type="match status" value="1"/>
</dbReference>
<dbReference type="EMBL" id="LGLN01000032">
    <property type="protein sequence ID" value="KPC33681.1"/>
    <property type="molecule type" value="Genomic_DNA"/>
</dbReference>
<reference evidence="6 7" key="1">
    <citation type="submission" date="2015-07" db="EMBL/GenBank/DDBJ databases">
        <authorList>
            <person name="Noorani M."/>
        </authorList>
    </citation>
    <scope>NUCLEOTIDE SEQUENCE [LARGE SCALE GENOMIC DNA]</scope>
    <source>
        <strain evidence="6 7">0788_9</strain>
    </source>
</reference>
<keyword evidence="4" id="KW-0804">Transcription</keyword>
<dbReference type="SUPFAM" id="SSF53850">
    <property type="entry name" value="Periplasmic binding protein-like II"/>
    <property type="match status" value="1"/>
</dbReference>
<comment type="caution">
    <text evidence="6">The sequence shown here is derived from an EMBL/GenBank/DDBJ whole genome shotgun (WGS) entry which is preliminary data.</text>
</comment>
<evidence type="ECO:0000256" key="4">
    <source>
        <dbReference type="ARBA" id="ARBA00023163"/>
    </source>
</evidence>
<dbReference type="RefSeq" id="WP_054085058.1">
    <property type="nucleotide sequence ID" value="NZ_LGLN01000032.1"/>
</dbReference>
<dbReference type="CDD" id="cd08476">
    <property type="entry name" value="PBP2_CrgA_like_7"/>
    <property type="match status" value="1"/>
</dbReference>
<dbReference type="InterPro" id="IPR005119">
    <property type="entry name" value="LysR_subst-bd"/>
</dbReference>
<evidence type="ECO:0000259" key="5">
    <source>
        <dbReference type="PROSITE" id="PS50931"/>
    </source>
</evidence>
<dbReference type="InterPro" id="IPR036390">
    <property type="entry name" value="WH_DNA-bd_sf"/>
</dbReference>
<reference evidence="6 7" key="2">
    <citation type="submission" date="2015-10" db="EMBL/GenBank/DDBJ databases">
        <title>Comparative genomics and high-throughput reverse genetic screens identify a new phytobacterial MAMP and an Arabidopsis receptor required for immune elicitation.</title>
        <authorList>
            <person name="Mott G.A."/>
            <person name="Thakur S."/>
            <person name="Wang P.W."/>
            <person name="Desveaux D."/>
            <person name="Guttman D.S."/>
        </authorList>
    </citation>
    <scope>NUCLEOTIDE SEQUENCE [LARGE SCALE GENOMIC DNA]</scope>
    <source>
        <strain evidence="6 7">0788_9</strain>
    </source>
</reference>
<dbReference type="Gene3D" id="1.10.10.10">
    <property type="entry name" value="Winged helix-like DNA-binding domain superfamily/Winged helix DNA-binding domain"/>
    <property type="match status" value="1"/>
</dbReference>
<dbReference type="InterPro" id="IPR000847">
    <property type="entry name" value="LysR_HTH_N"/>
</dbReference>
<sequence>MESLGSIALFVLVAETRSFTQAGKRLGISSSGVGKSIGRLEENLGARLFHRSTRSIALTLEGSLFLERCRRILAELEAAEMELSNARDLPRGRLRVSVPLVSGLVMPVIIEFMRAFPDIELDIDFSDRMVDIIEEGFDVVLRTGDLSDSRLLSKRMGGFQLRIVGSPDYFERRGVPAFPADLVQHACLHHKFPSSGKFELWPLRREDGADDLDLPQTMICNTTEILVDVARAGLGIACLPDFMIASAIKRGELVSILDDYTVHTGSFRLLWPSSKHLSVRLRVFIDFLHSHLFAPVPGNSAD</sequence>
<gene>
    <name evidence="6" type="ORF">ABJ99_0821</name>
</gene>
<dbReference type="AlphaFoldDB" id="A0A0N0GGN6"/>
<evidence type="ECO:0000313" key="6">
    <source>
        <dbReference type="EMBL" id="KPC33681.1"/>
    </source>
</evidence>
<evidence type="ECO:0000313" key="7">
    <source>
        <dbReference type="Proteomes" id="UP000037891"/>
    </source>
</evidence>
<name>A0A0N0GGN6_PSESX</name>
<dbReference type="GO" id="GO:0003700">
    <property type="term" value="F:DNA-binding transcription factor activity"/>
    <property type="evidence" value="ECO:0007669"/>
    <property type="project" value="InterPro"/>
</dbReference>
<comment type="similarity">
    <text evidence="1">Belongs to the LysR transcriptional regulatory family.</text>
</comment>
<feature type="domain" description="HTH lysR-type" evidence="5">
    <location>
        <begin position="1"/>
        <end position="59"/>
    </location>
</feature>
<dbReference type="InterPro" id="IPR036388">
    <property type="entry name" value="WH-like_DNA-bd_sf"/>
</dbReference>
<dbReference type="PROSITE" id="PS50931">
    <property type="entry name" value="HTH_LYSR"/>
    <property type="match status" value="1"/>
</dbReference>
<dbReference type="InterPro" id="IPR058163">
    <property type="entry name" value="LysR-type_TF_proteobact-type"/>
</dbReference>
<protein>
    <submittedName>
        <fullName evidence="6">Regulatory protein</fullName>
    </submittedName>
</protein>
<dbReference type="FunFam" id="1.10.10.10:FF:000001">
    <property type="entry name" value="LysR family transcriptional regulator"/>
    <property type="match status" value="1"/>
</dbReference>
<evidence type="ECO:0000256" key="2">
    <source>
        <dbReference type="ARBA" id="ARBA00023015"/>
    </source>
</evidence>
<keyword evidence="2" id="KW-0805">Transcription regulation</keyword>
<evidence type="ECO:0000256" key="1">
    <source>
        <dbReference type="ARBA" id="ARBA00009437"/>
    </source>
</evidence>
<keyword evidence="3" id="KW-0238">DNA-binding</keyword>
<dbReference type="GO" id="GO:0006351">
    <property type="term" value="P:DNA-templated transcription"/>
    <property type="evidence" value="ECO:0007669"/>
    <property type="project" value="TreeGrafter"/>
</dbReference>
<dbReference type="Pfam" id="PF00126">
    <property type="entry name" value="HTH_1"/>
    <property type="match status" value="1"/>
</dbReference>
<organism evidence="6 7">
    <name type="scientific">Pseudomonas syringae pv. cilantro</name>
    <dbReference type="NCBI Taxonomy" id="81035"/>
    <lineage>
        <taxon>Bacteria</taxon>
        <taxon>Pseudomonadati</taxon>
        <taxon>Pseudomonadota</taxon>
        <taxon>Gammaproteobacteria</taxon>
        <taxon>Pseudomonadales</taxon>
        <taxon>Pseudomonadaceae</taxon>
        <taxon>Pseudomonas</taxon>
        <taxon>Pseudomonas syringae</taxon>
    </lineage>
</organism>
<dbReference type="Gene3D" id="3.40.190.290">
    <property type="match status" value="1"/>
</dbReference>
<dbReference type="GO" id="GO:0043565">
    <property type="term" value="F:sequence-specific DNA binding"/>
    <property type="evidence" value="ECO:0007669"/>
    <property type="project" value="TreeGrafter"/>
</dbReference>
<dbReference type="Pfam" id="PF03466">
    <property type="entry name" value="LysR_substrate"/>
    <property type="match status" value="1"/>
</dbReference>